<keyword evidence="8" id="KW-0406">Ion transport</keyword>
<organism evidence="12">
    <name type="scientific">Lygus hesperus</name>
    <name type="common">Western plant bug</name>
    <dbReference type="NCBI Taxonomy" id="30085"/>
    <lineage>
        <taxon>Eukaryota</taxon>
        <taxon>Metazoa</taxon>
        <taxon>Ecdysozoa</taxon>
        <taxon>Arthropoda</taxon>
        <taxon>Hexapoda</taxon>
        <taxon>Insecta</taxon>
        <taxon>Pterygota</taxon>
        <taxon>Neoptera</taxon>
        <taxon>Paraneoptera</taxon>
        <taxon>Hemiptera</taxon>
        <taxon>Heteroptera</taxon>
        <taxon>Panheteroptera</taxon>
        <taxon>Cimicomorpha</taxon>
        <taxon>Miridae</taxon>
        <taxon>Mirini</taxon>
        <taxon>Lygus</taxon>
    </lineage>
</organism>
<evidence type="ECO:0000256" key="5">
    <source>
        <dbReference type="ARBA" id="ARBA00022692"/>
    </source>
</evidence>
<evidence type="ECO:0000256" key="2">
    <source>
        <dbReference type="ARBA" id="ARBA00006513"/>
    </source>
</evidence>
<accession>A0A0A9WWH3</accession>
<dbReference type="PANTHER" id="PTHR21522:SF30">
    <property type="entry name" value="GH01206P"/>
    <property type="match status" value="1"/>
</dbReference>
<sequence>GVVMEAVPLQSESNQTTQIAPDIKEPPKPSTAFRRASAVLLKFLPPNNETNQARSHSNDHRRNENLGKLLSTLYCKILVLVGLVLPLAEVLVKNGPNRDLSDILQGYYLGYYIFLCTGSLLYLIWMYASMVKDRTVINIINSFRGDNEAYNTLRRRFRGPINRYGSFYLRLGAIAFGIGSMVYSGLEFGRGIERYTVECGNITQVLSPTFRLILTIAQMQFIFLNNQNMDLCNKPTLSRFGLMHLIATNLCEWLNVIIQESKHDIELIEVTEMA</sequence>
<keyword evidence="3" id="KW-0813">Transport</keyword>
<evidence type="ECO:0000256" key="11">
    <source>
        <dbReference type="SAM" id="Phobius"/>
    </source>
</evidence>
<evidence type="ECO:0000256" key="4">
    <source>
        <dbReference type="ARBA" id="ARBA00022475"/>
    </source>
</evidence>
<evidence type="ECO:0000256" key="3">
    <source>
        <dbReference type="ARBA" id="ARBA00022448"/>
    </source>
</evidence>
<dbReference type="AlphaFoldDB" id="A0A0A9WWH3"/>
<dbReference type="PANTHER" id="PTHR21522">
    <property type="entry name" value="PROTON CHANNEL OTOP"/>
    <property type="match status" value="1"/>
</dbReference>
<dbReference type="GO" id="GO:0015252">
    <property type="term" value="F:proton channel activity"/>
    <property type="evidence" value="ECO:0007669"/>
    <property type="project" value="InterPro"/>
</dbReference>
<protein>
    <submittedName>
        <fullName evidence="12">Otopetrin-2</fullName>
    </submittedName>
</protein>
<keyword evidence="5 11" id="KW-0812">Transmembrane</keyword>
<evidence type="ECO:0000256" key="10">
    <source>
        <dbReference type="ARBA" id="ARBA00023303"/>
    </source>
</evidence>
<keyword evidence="4" id="KW-1003">Cell membrane</keyword>
<feature type="non-terminal residue" evidence="12">
    <location>
        <position position="274"/>
    </location>
</feature>
<feature type="transmembrane region" description="Helical" evidence="11">
    <location>
        <begin position="69"/>
        <end position="88"/>
    </location>
</feature>
<keyword evidence="9 11" id="KW-0472">Membrane</keyword>
<comment type="similarity">
    <text evidence="2">Belongs to the otopetrin family.</text>
</comment>
<comment type="subcellular location">
    <subcellularLocation>
        <location evidence="1">Cell membrane</location>
        <topology evidence="1">Multi-pass membrane protein</topology>
    </subcellularLocation>
</comment>
<evidence type="ECO:0000256" key="9">
    <source>
        <dbReference type="ARBA" id="ARBA00023136"/>
    </source>
</evidence>
<proteinExistence type="inferred from homology"/>
<evidence type="ECO:0000313" key="12">
    <source>
        <dbReference type="EMBL" id="JAG09185.1"/>
    </source>
</evidence>
<evidence type="ECO:0000256" key="1">
    <source>
        <dbReference type="ARBA" id="ARBA00004651"/>
    </source>
</evidence>
<gene>
    <name evidence="12" type="primary">Otop2_6</name>
    <name evidence="12" type="ORF">CM83_10500</name>
</gene>
<dbReference type="EMBL" id="GBHO01034419">
    <property type="protein sequence ID" value="JAG09185.1"/>
    <property type="molecule type" value="Transcribed_RNA"/>
</dbReference>
<dbReference type="Pfam" id="PF03189">
    <property type="entry name" value="Otopetrin"/>
    <property type="match status" value="1"/>
</dbReference>
<feature type="transmembrane region" description="Helical" evidence="11">
    <location>
        <begin position="167"/>
        <end position="186"/>
    </location>
</feature>
<evidence type="ECO:0000256" key="8">
    <source>
        <dbReference type="ARBA" id="ARBA00023065"/>
    </source>
</evidence>
<evidence type="ECO:0000256" key="6">
    <source>
        <dbReference type="ARBA" id="ARBA00022781"/>
    </source>
</evidence>
<reference evidence="12" key="1">
    <citation type="journal article" date="2014" name="PLoS ONE">
        <title>Transcriptome-Based Identification of ABC Transporters in the Western Tarnished Plant Bug Lygus hesperus.</title>
        <authorList>
            <person name="Hull J.J."/>
            <person name="Chaney K."/>
            <person name="Geib S.M."/>
            <person name="Fabrick J.A."/>
            <person name="Brent C.S."/>
            <person name="Walsh D."/>
            <person name="Lavine L.C."/>
        </authorList>
    </citation>
    <scope>NUCLEOTIDE SEQUENCE</scope>
</reference>
<feature type="non-terminal residue" evidence="12">
    <location>
        <position position="1"/>
    </location>
</feature>
<reference evidence="12" key="2">
    <citation type="submission" date="2014-07" db="EMBL/GenBank/DDBJ databases">
        <authorList>
            <person name="Hull J."/>
        </authorList>
    </citation>
    <scope>NUCLEOTIDE SEQUENCE</scope>
</reference>
<keyword evidence="6" id="KW-0375">Hydrogen ion transport</keyword>
<dbReference type="InterPro" id="IPR004878">
    <property type="entry name" value="Otopetrin"/>
</dbReference>
<feature type="transmembrane region" description="Helical" evidence="11">
    <location>
        <begin position="108"/>
        <end position="128"/>
    </location>
</feature>
<keyword evidence="10" id="KW-0407">Ion channel</keyword>
<evidence type="ECO:0000256" key="7">
    <source>
        <dbReference type="ARBA" id="ARBA00022989"/>
    </source>
</evidence>
<name>A0A0A9WWH3_LYGHE</name>
<dbReference type="GO" id="GO:0005886">
    <property type="term" value="C:plasma membrane"/>
    <property type="evidence" value="ECO:0007669"/>
    <property type="project" value="UniProtKB-SubCell"/>
</dbReference>
<keyword evidence="7 11" id="KW-1133">Transmembrane helix</keyword>